<name>G0P301_CAEBE</name>
<protein>
    <submittedName>
        <fullName evidence="2">Uncharacterized protein</fullName>
    </submittedName>
</protein>
<dbReference type="Proteomes" id="UP000008068">
    <property type="component" value="Unassembled WGS sequence"/>
</dbReference>
<evidence type="ECO:0000313" key="2">
    <source>
        <dbReference type="EMBL" id="EGT43458.1"/>
    </source>
</evidence>
<evidence type="ECO:0000256" key="1">
    <source>
        <dbReference type="SAM" id="Coils"/>
    </source>
</evidence>
<accession>G0P301</accession>
<organism evidence="3">
    <name type="scientific">Caenorhabditis brenneri</name>
    <name type="common">Nematode worm</name>
    <dbReference type="NCBI Taxonomy" id="135651"/>
    <lineage>
        <taxon>Eukaryota</taxon>
        <taxon>Metazoa</taxon>
        <taxon>Ecdysozoa</taxon>
        <taxon>Nematoda</taxon>
        <taxon>Chromadorea</taxon>
        <taxon>Rhabditida</taxon>
        <taxon>Rhabditina</taxon>
        <taxon>Rhabditomorpha</taxon>
        <taxon>Rhabditoidea</taxon>
        <taxon>Rhabditidae</taxon>
        <taxon>Peloderinae</taxon>
        <taxon>Caenorhabditis</taxon>
    </lineage>
</organism>
<keyword evidence="3" id="KW-1185">Reference proteome</keyword>
<gene>
    <name evidence="2" type="ORF">CAEBREN_09980</name>
</gene>
<sequence>MREKVKLLMIDVRQQGETERRNLMKEWFEWSDKVKETTDELREKCEPRDKAESTLMQLSKMLKKKERKLERKKETYVEMTEDQRMEIAEMKDDIKMMREVMKVKQLEKGQLDQEVNVFPSQSMASTILIEATPREHTAEDVKRVEQIVMERRRIVAEKNKKLEGEKARKLYIKAHEEEVLTALSQMILEIQEKGKEDMDQIKEEEL</sequence>
<feature type="coiled-coil region" evidence="1">
    <location>
        <begin position="48"/>
        <end position="82"/>
    </location>
</feature>
<proteinExistence type="predicted"/>
<dbReference type="EMBL" id="GL380033">
    <property type="protein sequence ID" value="EGT43458.1"/>
    <property type="molecule type" value="Genomic_DNA"/>
</dbReference>
<dbReference type="InParanoid" id="G0P301"/>
<evidence type="ECO:0000313" key="3">
    <source>
        <dbReference type="Proteomes" id="UP000008068"/>
    </source>
</evidence>
<dbReference type="HOGENOM" id="CLU_1332967_0_0_1"/>
<keyword evidence="1" id="KW-0175">Coiled coil</keyword>
<reference evidence="3" key="1">
    <citation type="submission" date="2011-07" db="EMBL/GenBank/DDBJ databases">
        <authorList>
            <consortium name="Caenorhabditis brenneri Sequencing and Analysis Consortium"/>
            <person name="Wilson R.K."/>
        </authorList>
    </citation>
    <scope>NUCLEOTIDE SEQUENCE [LARGE SCALE GENOMIC DNA]</scope>
    <source>
        <strain evidence="3">PB2801</strain>
    </source>
</reference>
<dbReference type="AlphaFoldDB" id="G0P301"/>